<dbReference type="InterPro" id="IPR036565">
    <property type="entry name" value="Mur-like_cat_sf"/>
</dbReference>
<dbReference type="SUPFAM" id="SSF53623">
    <property type="entry name" value="MurD-like peptide ligases, catalytic domain"/>
    <property type="match status" value="1"/>
</dbReference>
<evidence type="ECO:0000313" key="5">
    <source>
        <dbReference type="Proteomes" id="UP000034107"/>
    </source>
</evidence>
<dbReference type="AlphaFoldDB" id="A0A0G1RN10"/>
<evidence type="ECO:0000313" key="4">
    <source>
        <dbReference type="EMBL" id="KKU22310.1"/>
    </source>
</evidence>
<gene>
    <name evidence="4" type="ORF">UX31_C0004G0039</name>
</gene>
<dbReference type="GO" id="GO:0016881">
    <property type="term" value="F:acid-amino acid ligase activity"/>
    <property type="evidence" value="ECO:0007669"/>
    <property type="project" value="InterPro"/>
</dbReference>
<keyword evidence="1" id="KW-0472">Membrane</keyword>
<dbReference type="PANTHER" id="PTHR23135">
    <property type="entry name" value="MUR LIGASE FAMILY MEMBER"/>
    <property type="match status" value="1"/>
</dbReference>
<dbReference type="SUPFAM" id="SSF53244">
    <property type="entry name" value="MurD-like peptide ligases, peptide-binding domain"/>
    <property type="match status" value="1"/>
</dbReference>
<organism evidence="4 5">
    <name type="scientific">Candidatus Nomurabacteria bacterium GW2011_GWA1_46_11</name>
    <dbReference type="NCBI Taxonomy" id="1618732"/>
    <lineage>
        <taxon>Bacteria</taxon>
        <taxon>Candidatus Nomuraibacteriota</taxon>
    </lineage>
</organism>
<feature type="transmembrane region" description="Helical" evidence="1">
    <location>
        <begin position="12"/>
        <end position="32"/>
    </location>
</feature>
<feature type="domain" description="Mur ligase C-terminal" evidence="2">
    <location>
        <begin position="248"/>
        <end position="379"/>
    </location>
</feature>
<dbReference type="GO" id="GO:0005524">
    <property type="term" value="F:ATP binding"/>
    <property type="evidence" value="ECO:0007669"/>
    <property type="project" value="InterPro"/>
</dbReference>
<dbReference type="PATRIC" id="fig|1618732.3.peg.212"/>
<comment type="caution">
    <text evidence="4">The sequence shown here is derived from an EMBL/GenBank/DDBJ whole genome shotgun (WGS) entry which is preliminary data.</text>
</comment>
<dbReference type="InterPro" id="IPR013221">
    <property type="entry name" value="Mur_ligase_cen"/>
</dbReference>
<dbReference type="Gene3D" id="3.90.190.20">
    <property type="entry name" value="Mur ligase, C-terminal domain"/>
    <property type="match status" value="1"/>
</dbReference>
<evidence type="ECO:0000256" key="1">
    <source>
        <dbReference type="SAM" id="Phobius"/>
    </source>
</evidence>
<dbReference type="InterPro" id="IPR036615">
    <property type="entry name" value="Mur_ligase_C_dom_sf"/>
</dbReference>
<keyword evidence="4" id="KW-0436">Ligase</keyword>
<sequence length="406" mass="44956">MIRTLKYALSKILKPLGVLSLYHITLAFLGALRYGFPSKKLKVVGVTGTKGKSTTLELINAGLEAAGKKTVLASSVRFKVGENSRSNSTGNTMPGRGFLQKLMAEGVRTGCEYALLEVVSEGVVQYRHRFIDFDVAAFVNLHPEHIESHGSFESYRNAKLKFFKDTEKYSSKKDVRFFVNQDDENANYFINTVKKESVVLTTKTEKELKMRGAFNLQNAGIAEAILRFLGVSEKDIEKAFKEFAGVPGRMEVLQEKPFGVIVDYAHTPNSLEAVYASVKGMFNGHLIGVFGSMGALGPLGGRDRWKRPKMGEIAEKYCKDIILTDEDPVDEDPAQILEEIEMGIKNKDKVKKILDRRQAIKVALDLAKAGDVVVITGKGSEPYIRVAKGKRIPWSDAGVVKELLGR</sequence>
<feature type="domain" description="Mur ligase central" evidence="3">
    <location>
        <begin position="46"/>
        <end position="217"/>
    </location>
</feature>
<keyword evidence="1" id="KW-1133">Transmembrane helix</keyword>
<keyword evidence="1" id="KW-0812">Transmembrane</keyword>
<dbReference type="Pfam" id="PF02875">
    <property type="entry name" value="Mur_ligase_C"/>
    <property type="match status" value="1"/>
</dbReference>
<dbReference type="Gene3D" id="3.40.1190.10">
    <property type="entry name" value="Mur-like, catalytic domain"/>
    <property type="match status" value="1"/>
</dbReference>
<dbReference type="PANTHER" id="PTHR23135:SF4">
    <property type="entry name" value="UDP-N-ACETYLMURAMOYL-L-ALANYL-D-GLUTAMATE--2,6-DIAMINOPIMELATE LIGASE MURE HOMOLOG, CHLOROPLASTIC"/>
    <property type="match status" value="1"/>
</dbReference>
<evidence type="ECO:0000259" key="2">
    <source>
        <dbReference type="Pfam" id="PF02875"/>
    </source>
</evidence>
<dbReference type="Proteomes" id="UP000034107">
    <property type="component" value="Unassembled WGS sequence"/>
</dbReference>
<protein>
    <submittedName>
        <fullName evidence="4">UDP-N-acetylmuramoyl-L-alanyl-D-glutamate-2, 6-diaminopimelate ligase</fullName>
    </submittedName>
</protein>
<dbReference type="InterPro" id="IPR004101">
    <property type="entry name" value="Mur_ligase_C"/>
</dbReference>
<proteinExistence type="predicted"/>
<dbReference type="Pfam" id="PF08245">
    <property type="entry name" value="Mur_ligase_M"/>
    <property type="match status" value="1"/>
</dbReference>
<accession>A0A0G1RN10</accession>
<reference evidence="4 5" key="1">
    <citation type="journal article" date="2015" name="Nature">
        <title>rRNA introns, odd ribosomes, and small enigmatic genomes across a large radiation of phyla.</title>
        <authorList>
            <person name="Brown C.T."/>
            <person name="Hug L.A."/>
            <person name="Thomas B.C."/>
            <person name="Sharon I."/>
            <person name="Castelle C.J."/>
            <person name="Singh A."/>
            <person name="Wilkins M.J."/>
            <person name="Williams K.H."/>
            <person name="Banfield J.F."/>
        </authorList>
    </citation>
    <scope>NUCLEOTIDE SEQUENCE [LARGE SCALE GENOMIC DNA]</scope>
</reference>
<name>A0A0G1RN10_9BACT</name>
<dbReference type="EMBL" id="LCLS01000004">
    <property type="protein sequence ID" value="KKU22310.1"/>
    <property type="molecule type" value="Genomic_DNA"/>
</dbReference>
<evidence type="ECO:0000259" key="3">
    <source>
        <dbReference type="Pfam" id="PF08245"/>
    </source>
</evidence>